<dbReference type="InParanoid" id="A0A163CX45"/>
<evidence type="ECO:0000313" key="1">
    <source>
        <dbReference type="EMBL" id="OAD66240.1"/>
    </source>
</evidence>
<protein>
    <submittedName>
        <fullName evidence="1">Uncharacterized protein</fullName>
    </submittedName>
</protein>
<accession>A0A163CX45</accession>
<evidence type="ECO:0000313" key="2">
    <source>
        <dbReference type="Proteomes" id="UP000077315"/>
    </source>
</evidence>
<gene>
    <name evidence="1" type="ORF">PHYBLDRAFT_152564</name>
</gene>
<dbReference type="RefSeq" id="XP_018284280.1">
    <property type="nucleotide sequence ID" value="XM_018432950.1"/>
</dbReference>
<dbReference type="GeneID" id="28993856"/>
<organism evidence="1 2">
    <name type="scientific">Phycomyces blakesleeanus (strain ATCC 8743b / DSM 1359 / FGSC 10004 / NBRC 33097 / NRRL 1555)</name>
    <dbReference type="NCBI Taxonomy" id="763407"/>
    <lineage>
        <taxon>Eukaryota</taxon>
        <taxon>Fungi</taxon>
        <taxon>Fungi incertae sedis</taxon>
        <taxon>Mucoromycota</taxon>
        <taxon>Mucoromycotina</taxon>
        <taxon>Mucoromycetes</taxon>
        <taxon>Mucorales</taxon>
        <taxon>Phycomycetaceae</taxon>
        <taxon>Phycomyces</taxon>
    </lineage>
</organism>
<dbReference type="AlphaFoldDB" id="A0A163CX45"/>
<keyword evidence="2" id="KW-1185">Reference proteome</keyword>
<proteinExistence type="predicted"/>
<dbReference type="EMBL" id="KV441004">
    <property type="protein sequence ID" value="OAD66240.1"/>
    <property type="molecule type" value="Genomic_DNA"/>
</dbReference>
<sequence>MVSVKFKELVSRTTIQAKELFIALVTSIDAVVCSEVASLSRYGDITYHHVSRQELIDELDQDDSAFVDHLSGKQTLPPDIDIAVALKGKDKTRMRSHERKELKCAFFRVKAPQLKPPLTCTADTLDFAFTLLHFLLVFPQTLLCLSAATEFPVRAFQVPELSRDSNPLFPVGLFRIPLTPRTTGQLLVKECHHQIFTASICSSRQCTYFAAQAG</sequence>
<dbReference type="Proteomes" id="UP000077315">
    <property type="component" value="Unassembled WGS sequence"/>
</dbReference>
<reference evidence="2" key="1">
    <citation type="submission" date="2015-06" db="EMBL/GenBank/DDBJ databases">
        <title>Expansion of signal transduction pathways in fungi by whole-genome duplication.</title>
        <authorList>
            <consortium name="DOE Joint Genome Institute"/>
            <person name="Corrochano L.M."/>
            <person name="Kuo A."/>
            <person name="Marcet-Houben M."/>
            <person name="Polaino S."/>
            <person name="Salamov A."/>
            <person name="Villalobos J.M."/>
            <person name="Alvarez M.I."/>
            <person name="Avalos J."/>
            <person name="Benito E.P."/>
            <person name="Benoit I."/>
            <person name="Burger G."/>
            <person name="Camino L.P."/>
            <person name="Canovas D."/>
            <person name="Cerda-Olmedo E."/>
            <person name="Cheng J.-F."/>
            <person name="Dominguez A."/>
            <person name="Elias M."/>
            <person name="Eslava A.P."/>
            <person name="Glaser F."/>
            <person name="Grimwood J."/>
            <person name="Gutierrez G."/>
            <person name="Heitman J."/>
            <person name="Henrissat B."/>
            <person name="Iturriaga E.A."/>
            <person name="Lang B.F."/>
            <person name="Lavin J.L."/>
            <person name="Lee S."/>
            <person name="Li W."/>
            <person name="Lindquist E."/>
            <person name="Lopez-Garcia S."/>
            <person name="Luque E.M."/>
            <person name="Marcos A.T."/>
            <person name="Martin J."/>
            <person name="McCluskey K."/>
            <person name="Medina H.R."/>
            <person name="Miralles-Duran A."/>
            <person name="Miyazaki A."/>
            <person name="Munoz-Torres E."/>
            <person name="Oguiza J.A."/>
            <person name="Ohm R."/>
            <person name="Olmedo M."/>
            <person name="Orejas M."/>
            <person name="Ortiz-Castellanos L."/>
            <person name="Pisabarro A.G."/>
            <person name="Rodriguez-Romero J."/>
            <person name="Ruiz-Herrera J."/>
            <person name="Ruiz-Vazquez R."/>
            <person name="Sanz C."/>
            <person name="Schackwitz W."/>
            <person name="Schmutz J."/>
            <person name="Shahriari M."/>
            <person name="Shelest E."/>
            <person name="Silva-Franco F."/>
            <person name="Soanes D."/>
            <person name="Syed K."/>
            <person name="Tagua V.G."/>
            <person name="Talbot N.J."/>
            <person name="Thon M."/>
            <person name="De vries R.P."/>
            <person name="Wiebenga A."/>
            <person name="Yadav J.S."/>
            <person name="Braun E.L."/>
            <person name="Baker S."/>
            <person name="Garre V."/>
            <person name="Horwitz B."/>
            <person name="Torres-Martinez S."/>
            <person name="Idnurm A."/>
            <person name="Herrera-Estrella A."/>
            <person name="Gabaldon T."/>
            <person name="Grigoriev I.V."/>
        </authorList>
    </citation>
    <scope>NUCLEOTIDE SEQUENCE [LARGE SCALE GENOMIC DNA]</scope>
    <source>
        <strain evidence="2">NRRL 1555(-)</strain>
    </source>
</reference>
<dbReference type="VEuPathDB" id="FungiDB:PHYBLDRAFT_152564"/>
<name>A0A163CX45_PHYB8</name>